<dbReference type="Proteomes" id="UP000198282">
    <property type="component" value="Unassembled WGS sequence"/>
</dbReference>
<dbReference type="EMBL" id="FZOD01000006">
    <property type="protein sequence ID" value="SNS25239.1"/>
    <property type="molecule type" value="Genomic_DNA"/>
</dbReference>
<dbReference type="InterPro" id="IPR009569">
    <property type="entry name" value="AA_synth_put"/>
</dbReference>
<keyword evidence="2" id="KW-1185">Reference proteome</keyword>
<dbReference type="Gene3D" id="3.30.1330.110">
    <property type="entry name" value="BB2672"/>
    <property type="match status" value="1"/>
</dbReference>
<reference evidence="1 2" key="1">
    <citation type="submission" date="2017-06" db="EMBL/GenBank/DDBJ databases">
        <authorList>
            <person name="Kim H.J."/>
            <person name="Triplett B.A."/>
        </authorList>
    </citation>
    <scope>NUCLEOTIDE SEQUENCE [LARGE SCALE GENOMIC DNA]</scope>
    <source>
        <strain evidence="1 2">CGMCC 4.2132</strain>
    </source>
</reference>
<organism evidence="1 2">
    <name type="scientific">Streptosporangium subroseum</name>
    <dbReference type="NCBI Taxonomy" id="106412"/>
    <lineage>
        <taxon>Bacteria</taxon>
        <taxon>Bacillati</taxon>
        <taxon>Actinomycetota</taxon>
        <taxon>Actinomycetes</taxon>
        <taxon>Streptosporangiales</taxon>
        <taxon>Streptosporangiaceae</taxon>
        <taxon>Streptosporangium</taxon>
    </lineage>
</organism>
<accession>A0A239CZ78</accession>
<dbReference type="Pfam" id="PF06684">
    <property type="entry name" value="AA_synth"/>
    <property type="match status" value="1"/>
</dbReference>
<gene>
    <name evidence="1" type="ORF">SAMN05216276_1006165</name>
</gene>
<dbReference type="InterPro" id="IPR035936">
    <property type="entry name" value="BB2672"/>
</dbReference>
<evidence type="ECO:0000313" key="1">
    <source>
        <dbReference type="EMBL" id="SNS25239.1"/>
    </source>
</evidence>
<proteinExistence type="predicted"/>
<dbReference type="SUPFAM" id="SSF160519">
    <property type="entry name" value="BB2672-like"/>
    <property type="match status" value="1"/>
</dbReference>
<evidence type="ECO:0000313" key="2">
    <source>
        <dbReference type="Proteomes" id="UP000198282"/>
    </source>
</evidence>
<protein>
    <submittedName>
        <fullName evidence="1">Amino acid synthesis</fullName>
    </submittedName>
</protein>
<sequence length="189" mass="19798">MELHVRKWLTVVEEIADDGGPQVNPPLRKAAVAAVIANPYAGRWSETLDELTEPSGKLAVELVTRAKEALGVEAESCGKGAIVGVSGEQEHGVACLTTPFGDALRDGIGGNTWVTSNTKVAAAGTTIDIPLAYKKALFVREFYDTVTVSVPDGPRPDEIVVIVALASRGRVHSRLGGLAKADAKGDGLQ</sequence>
<dbReference type="AlphaFoldDB" id="A0A239CZ78"/>
<name>A0A239CZ78_9ACTN</name>
<dbReference type="OrthoDB" id="4806613at2"/>